<dbReference type="EMBL" id="BK016210">
    <property type="protein sequence ID" value="DAG02522.1"/>
    <property type="molecule type" value="Genomic_DNA"/>
</dbReference>
<protein>
    <recommendedName>
        <fullName evidence="2">DUF5049 domain-containing protein</fullName>
    </recommendedName>
</protein>
<sequence length="67" mass="8221">MFVERWRIQMTDKIREQILAVRKTGRTNMFDVPMVQYIANEMRFYELVIFLEEHRSEYVNFILTGES</sequence>
<name>A0A8S5V6Z6_9CAUD</name>
<evidence type="ECO:0000313" key="1">
    <source>
        <dbReference type="EMBL" id="DAG02522.1"/>
    </source>
</evidence>
<dbReference type="InterPro" id="IPR032488">
    <property type="entry name" value="DUF5049"/>
</dbReference>
<reference evidence="1" key="1">
    <citation type="journal article" date="2021" name="Proc. Natl. Acad. Sci. U.S.A.">
        <title>A Catalog of Tens of Thousands of Viruses from Human Metagenomes Reveals Hidden Associations with Chronic Diseases.</title>
        <authorList>
            <person name="Tisza M.J."/>
            <person name="Buck C.B."/>
        </authorList>
    </citation>
    <scope>NUCLEOTIDE SEQUENCE</scope>
    <source>
        <strain evidence="1">CtneY2</strain>
    </source>
</reference>
<proteinExistence type="predicted"/>
<dbReference type="Pfam" id="PF16468">
    <property type="entry name" value="DUF5049"/>
    <property type="match status" value="1"/>
</dbReference>
<evidence type="ECO:0008006" key="2">
    <source>
        <dbReference type="Google" id="ProtNLM"/>
    </source>
</evidence>
<organism evidence="1">
    <name type="scientific">Siphoviridae sp. ctneY2</name>
    <dbReference type="NCBI Taxonomy" id="2825664"/>
    <lineage>
        <taxon>Viruses</taxon>
        <taxon>Duplodnaviria</taxon>
        <taxon>Heunggongvirae</taxon>
        <taxon>Uroviricota</taxon>
        <taxon>Caudoviricetes</taxon>
    </lineage>
</organism>
<accession>A0A8S5V6Z6</accession>